<accession>A0ABX3NNW8</accession>
<evidence type="ECO:0000256" key="1">
    <source>
        <dbReference type="SAM" id="Phobius"/>
    </source>
</evidence>
<comment type="caution">
    <text evidence="2">The sequence shown here is derived from an EMBL/GenBank/DDBJ whole genome shotgun (WGS) entry which is preliminary data.</text>
</comment>
<keyword evidence="1" id="KW-0812">Transmembrane</keyword>
<name>A0ABX3NNW8_9BACT</name>
<keyword evidence="3" id="KW-1185">Reference proteome</keyword>
<proteinExistence type="predicted"/>
<evidence type="ECO:0000313" key="3">
    <source>
        <dbReference type="Proteomes" id="UP000192277"/>
    </source>
</evidence>
<keyword evidence="1" id="KW-1133">Transmembrane helix</keyword>
<organism evidence="2 3">
    <name type="scientific">Niastella koreensis</name>
    <dbReference type="NCBI Taxonomy" id="354356"/>
    <lineage>
        <taxon>Bacteria</taxon>
        <taxon>Pseudomonadati</taxon>
        <taxon>Bacteroidota</taxon>
        <taxon>Chitinophagia</taxon>
        <taxon>Chitinophagales</taxon>
        <taxon>Chitinophagaceae</taxon>
        <taxon>Niastella</taxon>
    </lineage>
</organism>
<sequence length="95" mass="10538">MLDFGLESLNIFGKRTSMIKRLGTMLACCLPLLTWAHTGEGAHTHTDGGFTIFHYFTAWEHAVFTWPLVILATLVLYLHYRNKGTAAGKTPGDNA</sequence>
<protein>
    <submittedName>
        <fullName evidence="2">Uncharacterized protein</fullName>
    </submittedName>
</protein>
<dbReference type="Proteomes" id="UP000192277">
    <property type="component" value="Unassembled WGS sequence"/>
</dbReference>
<keyword evidence="1" id="KW-0472">Membrane</keyword>
<gene>
    <name evidence="2" type="ORF">A4D02_16655</name>
</gene>
<feature type="transmembrane region" description="Helical" evidence="1">
    <location>
        <begin position="62"/>
        <end position="80"/>
    </location>
</feature>
<evidence type="ECO:0000313" key="2">
    <source>
        <dbReference type="EMBL" id="OQP40539.1"/>
    </source>
</evidence>
<dbReference type="EMBL" id="LWBO01000077">
    <property type="protein sequence ID" value="OQP40539.1"/>
    <property type="molecule type" value="Genomic_DNA"/>
</dbReference>
<reference evidence="2 3" key="1">
    <citation type="submission" date="2016-04" db="EMBL/GenBank/DDBJ databases">
        <authorList>
            <person name="Chen L."/>
            <person name="Zhuang W."/>
            <person name="Wang G."/>
        </authorList>
    </citation>
    <scope>NUCLEOTIDE SEQUENCE [LARGE SCALE GENOMIC DNA]</scope>
    <source>
        <strain evidence="3">GR20</strain>
    </source>
</reference>